<dbReference type="RefSeq" id="WP_127610655.1">
    <property type="nucleotide sequence ID" value="NZ_JBDLZV010000001.1"/>
</dbReference>
<dbReference type="InterPro" id="IPR050312">
    <property type="entry name" value="IolE/XylAMocC-like"/>
</dbReference>
<dbReference type="PANTHER" id="PTHR12110:SF41">
    <property type="entry name" value="INOSOSE DEHYDRATASE"/>
    <property type="match status" value="1"/>
</dbReference>
<gene>
    <name evidence="2" type="ORF">GNP93_16870</name>
</gene>
<reference evidence="2 3" key="1">
    <citation type="submission" date="2019-11" db="EMBL/GenBank/DDBJ databases">
        <title>Draft genome sequences of five Paenibacillus species of dairy origin.</title>
        <authorList>
            <person name="Olajide A.M."/>
            <person name="Chen S."/>
            <person name="Lapointe G."/>
        </authorList>
    </citation>
    <scope>NUCLEOTIDE SEQUENCE [LARGE SCALE GENOMIC DNA]</scope>
    <source>
        <strain evidence="2 3">2CS3</strain>
    </source>
</reference>
<dbReference type="SUPFAM" id="SSF51658">
    <property type="entry name" value="Xylose isomerase-like"/>
    <property type="match status" value="1"/>
</dbReference>
<dbReference type="Gene3D" id="3.20.20.150">
    <property type="entry name" value="Divalent-metal-dependent TIM barrel enzymes"/>
    <property type="match status" value="1"/>
</dbReference>
<evidence type="ECO:0000259" key="1">
    <source>
        <dbReference type="Pfam" id="PF01261"/>
    </source>
</evidence>
<accession>A0A7X2ZDT4</accession>
<protein>
    <submittedName>
        <fullName evidence="2">TIM barrel protein</fullName>
    </submittedName>
</protein>
<dbReference type="InterPro" id="IPR013022">
    <property type="entry name" value="Xyl_isomerase-like_TIM-brl"/>
</dbReference>
<dbReference type="InterPro" id="IPR036237">
    <property type="entry name" value="Xyl_isomerase-like_sf"/>
</dbReference>
<name>A0A7X2ZDT4_9BACL</name>
<evidence type="ECO:0000313" key="2">
    <source>
        <dbReference type="EMBL" id="MUG72346.1"/>
    </source>
</evidence>
<dbReference type="Proteomes" id="UP000450917">
    <property type="component" value="Unassembled WGS sequence"/>
</dbReference>
<organism evidence="2 3">
    <name type="scientific">Paenibacillus validus</name>
    <dbReference type="NCBI Taxonomy" id="44253"/>
    <lineage>
        <taxon>Bacteria</taxon>
        <taxon>Bacillati</taxon>
        <taxon>Bacillota</taxon>
        <taxon>Bacilli</taxon>
        <taxon>Bacillales</taxon>
        <taxon>Paenibacillaceae</taxon>
        <taxon>Paenibacillus</taxon>
    </lineage>
</organism>
<sequence length="302" mass="34639">MRRYGVVNPVPKSGDRSIGMAAQISLGGIEVKRSLCTSGFKDWDVEQILEWSAPFGLDGVELWMGHIERYQEERGPLDKLREKLRRYGLEVPAVSGYTTFSGGFSGEKDLKQDFKSMNHLLDVARQLGCPFIRTFLGHVSSRCTSPEQWGQVVSVMKNVMRMADQYEVNIAIEVHYDTFVDNTESARMLLQAVNHPRLRLVFDGANLHVEQIDQMEALPVLYPWLSHVHIKNYNWDHANRYKSVPVSILNGDIDNKALIQELERRHYSGYVSLEYFGEMKELNITRSLQEWNELRDAGFPAS</sequence>
<dbReference type="Pfam" id="PF01261">
    <property type="entry name" value="AP_endonuc_2"/>
    <property type="match status" value="1"/>
</dbReference>
<comment type="caution">
    <text evidence="2">The sequence shown here is derived from an EMBL/GenBank/DDBJ whole genome shotgun (WGS) entry which is preliminary data.</text>
</comment>
<proteinExistence type="predicted"/>
<dbReference type="AlphaFoldDB" id="A0A7X2ZDT4"/>
<keyword evidence="3" id="KW-1185">Reference proteome</keyword>
<dbReference type="EMBL" id="WNZX01000014">
    <property type="protein sequence ID" value="MUG72346.1"/>
    <property type="molecule type" value="Genomic_DNA"/>
</dbReference>
<evidence type="ECO:0000313" key="3">
    <source>
        <dbReference type="Proteomes" id="UP000450917"/>
    </source>
</evidence>
<dbReference type="PANTHER" id="PTHR12110">
    <property type="entry name" value="HYDROXYPYRUVATE ISOMERASE"/>
    <property type="match status" value="1"/>
</dbReference>
<feature type="domain" description="Xylose isomerase-like TIM barrel" evidence="1">
    <location>
        <begin position="50"/>
        <end position="287"/>
    </location>
</feature>